<reference evidence="3 4" key="1">
    <citation type="submission" date="2019-07" db="EMBL/GenBank/DDBJ databases">
        <title>Genome sequencing for Ferrovibrio sp. K5.</title>
        <authorList>
            <person name="Park S.-J."/>
        </authorList>
    </citation>
    <scope>NUCLEOTIDE SEQUENCE [LARGE SCALE GENOMIC DNA]</scope>
    <source>
        <strain evidence="3 4">K5</strain>
    </source>
</reference>
<organism evidence="3 4">
    <name type="scientific">Ferrovibrio terrae</name>
    <dbReference type="NCBI Taxonomy" id="2594003"/>
    <lineage>
        <taxon>Bacteria</taxon>
        <taxon>Pseudomonadati</taxon>
        <taxon>Pseudomonadota</taxon>
        <taxon>Alphaproteobacteria</taxon>
        <taxon>Rhodospirillales</taxon>
        <taxon>Rhodospirillaceae</taxon>
        <taxon>Ferrovibrio</taxon>
    </lineage>
</organism>
<sequence length="322" mass="33736">MKHSAWIVAVMAGVSAPAFAQADYPSKQIRFVVPFAPGGSSDIISRAVASQMSANMGQQVYVENKGGGGGNIAMEDVKRAAPDGYTMILGHIGTLAVNPAMYGAKLPYDPIKDFQPVTLLAVVPNVIAVKPDLPVKTIQDFVALAKKNPGKLNYGSAGNGSAGHLAMEYFKMEAGIDLVHIPYRGTGPMLSDMLGGTLDATFNGVPPILSQIKAGKLKPLAVGSTAKIPVLPDTPTIAGSGYPGFETSQWYGLIVPAGVPRPIIDRLQKEAVKALGSDDTRKRFADDGANPAGGTPEQFAALIAKEKEKWGKVVATAKIQPD</sequence>
<comment type="similarity">
    <text evidence="1">Belongs to the UPF0065 (bug) family.</text>
</comment>
<evidence type="ECO:0000256" key="1">
    <source>
        <dbReference type="ARBA" id="ARBA00006987"/>
    </source>
</evidence>
<dbReference type="EMBL" id="CP041636">
    <property type="protein sequence ID" value="QDO95896.1"/>
    <property type="molecule type" value="Genomic_DNA"/>
</dbReference>
<evidence type="ECO:0000256" key="2">
    <source>
        <dbReference type="SAM" id="SignalP"/>
    </source>
</evidence>
<dbReference type="KEGG" id="fer:FNB15_00735"/>
<dbReference type="RefSeq" id="WP_144066877.1">
    <property type="nucleotide sequence ID" value="NZ_CP041636.1"/>
</dbReference>
<dbReference type="Gene3D" id="3.40.190.150">
    <property type="entry name" value="Bordetella uptake gene, domain 1"/>
    <property type="match status" value="1"/>
</dbReference>
<protein>
    <submittedName>
        <fullName evidence="3">Tripartite tricarboxylate transporter substrate binding protein</fullName>
    </submittedName>
</protein>
<evidence type="ECO:0000313" key="4">
    <source>
        <dbReference type="Proteomes" id="UP000317496"/>
    </source>
</evidence>
<dbReference type="Gene3D" id="3.40.190.10">
    <property type="entry name" value="Periplasmic binding protein-like II"/>
    <property type="match status" value="1"/>
</dbReference>
<dbReference type="InterPro" id="IPR042100">
    <property type="entry name" value="Bug_dom1"/>
</dbReference>
<dbReference type="InterPro" id="IPR005064">
    <property type="entry name" value="BUG"/>
</dbReference>
<dbReference type="AlphaFoldDB" id="A0A516GWJ9"/>
<dbReference type="OrthoDB" id="7250553at2"/>
<dbReference type="PANTHER" id="PTHR42928:SF5">
    <property type="entry name" value="BLR1237 PROTEIN"/>
    <property type="match status" value="1"/>
</dbReference>
<keyword evidence="4" id="KW-1185">Reference proteome</keyword>
<gene>
    <name evidence="3" type="ORF">FNB15_00735</name>
</gene>
<name>A0A516GWJ9_9PROT</name>
<dbReference type="PANTHER" id="PTHR42928">
    <property type="entry name" value="TRICARBOXYLATE-BINDING PROTEIN"/>
    <property type="match status" value="1"/>
</dbReference>
<feature type="chain" id="PRO_5022206200" evidence="2">
    <location>
        <begin position="21"/>
        <end position="322"/>
    </location>
</feature>
<proteinExistence type="inferred from homology"/>
<dbReference type="Pfam" id="PF03401">
    <property type="entry name" value="TctC"/>
    <property type="match status" value="1"/>
</dbReference>
<dbReference type="Proteomes" id="UP000317496">
    <property type="component" value="Chromosome"/>
</dbReference>
<keyword evidence="2" id="KW-0732">Signal</keyword>
<dbReference type="SUPFAM" id="SSF53850">
    <property type="entry name" value="Periplasmic binding protein-like II"/>
    <property type="match status" value="1"/>
</dbReference>
<feature type="signal peptide" evidence="2">
    <location>
        <begin position="1"/>
        <end position="20"/>
    </location>
</feature>
<dbReference type="CDD" id="cd13578">
    <property type="entry name" value="PBP2_Bug27"/>
    <property type="match status" value="1"/>
</dbReference>
<accession>A0A516GWJ9</accession>
<dbReference type="PIRSF" id="PIRSF017082">
    <property type="entry name" value="YflP"/>
    <property type="match status" value="1"/>
</dbReference>
<evidence type="ECO:0000313" key="3">
    <source>
        <dbReference type="EMBL" id="QDO95896.1"/>
    </source>
</evidence>